<dbReference type="PANTHER" id="PTHR15910">
    <property type="entry name" value="ARCHAEMETZINCIN"/>
    <property type="match status" value="1"/>
</dbReference>
<dbReference type="EMBL" id="DSUH01000116">
    <property type="protein sequence ID" value="HGU32218.1"/>
    <property type="molecule type" value="Genomic_DNA"/>
</dbReference>
<evidence type="ECO:0000256" key="2">
    <source>
        <dbReference type="ARBA" id="ARBA00022670"/>
    </source>
</evidence>
<dbReference type="InterPro" id="IPR024079">
    <property type="entry name" value="MetalloPept_cat_dom_sf"/>
</dbReference>
<name>A0A7C4RSN8_9BACT</name>
<evidence type="ECO:0000256" key="6">
    <source>
        <dbReference type="ARBA" id="ARBA00023049"/>
    </source>
</evidence>
<proteinExistence type="predicted"/>
<evidence type="ECO:0000313" key="7">
    <source>
        <dbReference type="EMBL" id="HGU32218.1"/>
    </source>
</evidence>
<accession>A0A7C4RSN8</accession>
<reference evidence="7" key="1">
    <citation type="journal article" date="2020" name="mSystems">
        <title>Genome- and Community-Level Interaction Insights into Carbon Utilization and Element Cycling Functions of Hydrothermarchaeota in Hydrothermal Sediment.</title>
        <authorList>
            <person name="Zhou Z."/>
            <person name="Liu Y."/>
            <person name="Xu W."/>
            <person name="Pan J."/>
            <person name="Luo Z.H."/>
            <person name="Li M."/>
        </authorList>
    </citation>
    <scope>NUCLEOTIDE SEQUENCE [LARGE SCALE GENOMIC DNA]</scope>
    <source>
        <strain evidence="7">SpSt-477</strain>
    </source>
</reference>
<dbReference type="GO" id="GO:0008270">
    <property type="term" value="F:zinc ion binding"/>
    <property type="evidence" value="ECO:0007669"/>
    <property type="project" value="InterPro"/>
</dbReference>
<evidence type="ECO:0000256" key="3">
    <source>
        <dbReference type="ARBA" id="ARBA00022723"/>
    </source>
</evidence>
<organism evidence="7">
    <name type="scientific">Desulfatirhabdium butyrativorans</name>
    <dbReference type="NCBI Taxonomy" id="340467"/>
    <lineage>
        <taxon>Bacteria</taxon>
        <taxon>Pseudomonadati</taxon>
        <taxon>Thermodesulfobacteriota</taxon>
        <taxon>Desulfobacteria</taxon>
        <taxon>Desulfobacterales</taxon>
        <taxon>Desulfatirhabdiaceae</taxon>
        <taxon>Desulfatirhabdium</taxon>
    </lineage>
</organism>
<protein>
    <recommendedName>
        <fullName evidence="8">Archemetzincin</fullName>
    </recommendedName>
</protein>
<dbReference type="GO" id="GO:0008237">
    <property type="term" value="F:metallopeptidase activity"/>
    <property type="evidence" value="ECO:0007669"/>
    <property type="project" value="UniProtKB-KW"/>
</dbReference>
<evidence type="ECO:0000256" key="4">
    <source>
        <dbReference type="ARBA" id="ARBA00022801"/>
    </source>
</evidence>
<gene>
    <name evidence="7" type="ORF">ENS29_05110</name>
</gene>
<evidence type="ECO:0000256" key="1">
    <source>
        <dbReference type="ARBA" id="ARBA00001947"/>
    </source>
</evidence>
<sequence length="177" mass="19798">MAPRIYLVPIHLDSVEWMDRLQAGVERAFGVRTECRNHPVDLSLAFDPVRKQFRSSILLAQLIAHPPADTLKILGITDVDLFIPVLTYVFGEAQLDGIGAVVSIHRLKNAFYGLSEDNERMVERLVKEAVHELGHTFGLFHCPRAGCVMNASPYVEDIDQKSDTLCIECRRAIGLEG</sequence>
<evidence type="ECO:0008006" key="8">
    <source>
        <dbReference type="Google" id="ProtNLM"/>
    </source>
</evidence>
<dbReference type="InterPro" id="IPR012962">
    <property type="entry name" value="Pept_M54_archaemetzincn"/>
</dbReference>
<dbReference type="InterPro" id="IPR012091">
    <property type="entry name" value="Pept_M54_archaemetzncn_arc/bac"/>
</dbReference>
<dbReference type="CDD" id="cd11375">
    <property type="entry name" value="Peptidase_M54"/>
    <property type="match status" value="1"/>
</dbReference>
<keyword evidence="5" id="KW-0862">Zinc</keyword>
<dbReference type="PIRSF" id="PIRSF005785">
    <property type="entry name" value="Zn-prot_arch"/>
    <property type="match status" value="1"/>
</dbReference>
<dbReference type="NCBIfam" id="NF033823">
    <property type="entry name" value="archmetzin"/>
    <property type="match status" value="1"/>
</dbReference>
<dbReference type="PANTHER" id="PTHR15910:SF1">
    <property type="entry name" value="ARCHAEMETZINCIN-2"/>
    <property type="match status" value="1"/>
</dbReference>
<dbReference type="SUPFAM" id="SSF55486">
    <property type="entry name" value="Metalloproteases ('zincins'), catalytic domain"/>
    <property type="match status" value="1"/>
</dbReference>
<keyword evidence="2" id="KW-0645">Protease</keyword>
<dbReference type="AlphaFoldDB" id="A0A7C4RSN8"/>
<comment type="caution">
    <text evidence="7">The sequence shown here is derived from an EMBL/GenBank/DDBJ whole genome shotgun (WGS) entry which is preliminary data.</text>
</comment>
<dbReference type="GO" id="GO:0006508">
    <property type="term" value="P:proteolysis"/>
    <property type="evidence" value="ECO:0007669"/>
    <property type="project" value="UniProtKB-KW"/>
</dbReference>
<keyword evidence="3" id="KW-0479">Metal-binding</keyword>
<evidence type="ECO:0000256" key="5">
    <source>
        <dbReference type="ARBA" id="ARBA00022833"/>
    </source>
</evidence>
<dbReference type="Pfam" id="PF07998">
    <property type="entry name" value="Peptidase_M54"/>
    <property type="match status" value="1"/>
</dbReference>
<keyword evidence="6" id="KW-0482">Metalloprotease</keyword>
<keyword evidence="4" id="KW-0378">Hydrolase</keyword>
<comment type="cofactor">
    <cofactor evidence="1">
        <name>Zn(2+)</name>
        <dbReference type="ChEBI" id="CHEBI:29105"/>
    </cofactor>
</comment>
<dbReference type="Gene3D" id="3.40.390.10">
    <property type="entry name" value="Collagenase (Catalytic Domain)"/>
    <property type="match status" value="1"/>
</dbReference>